<name>D8LST2_ECTSI</name>
<dbReference type="InParanoid" id="D8LST2"/>
<evidence type="ECO:0000313" key="2">
    <source>
        <dbReference type="Proteomes" id="UP000002630"/>
    </source>
</evidence>
<protein>
    <recommendedName>
        <fullName evidence="3">SET domain-containing protein</fullName>
    </recommendedName>
</protein>
<dbReference type="AlphaFoldDB" id="D8LST2"/>
<dbReference type="OrthoDB" id="5792673at2759"/>
<dbReference type="SUPFAM" id="SSF82199">
    <property type="entry name" value="SET domain"/>
    <property type="match status" value="2"/>
</dbReference>
<dbReference type="Gene3D" id="2.170.270.10">
    <property type="entry name" value="SET domain"/>
    <property type="match status" value="1"/>
</dbReference>
<accession>D8LST2</accession>
<evidence type="ECO:0008006" key="3">
    <source>
        <dbReference type="Google" id="ProtNLM"/>
    </source>
</evidence>
<dbReference type="EMBL" id="FN649735">
    <property type="protein sequence ID" value="CBN75282.1"/>
    <property type="molecule type" value="Genomic_DNA"/>
</dbReference>
<organism evidence="1 2">
    <name type="scientific">Ectocarpus siliculosus</name>
    <name type="common">Brown alga</name>
    <name type="synonym">Conferva siliculosa</name>
    <dbReference type="NCBI Taxonomy" id="2880"/>
    <lineage>
        <taxon>Eukaryota</taxon>
        <taxon>Sar</taxon>
        <taxon>Stramenopiles</taxon>
        <taxon>Ochrophyta</taxon>
        <taxon>PX clade</taxon>
        <taxon>Phaeophyceae</taxon>
        <taxon>Ectocarpales</taxon>
        <taxon>Ectocarpaceae</taxon>
        <taxon>Ectocarpus</taxon>
    </lineage>
</organism>
<dbReference type="EMBL" id="FN648992">
    <property type="protein sequence ID" value="CBN75282.1"/>
    <property type="molecule type" value="Genomic_DNA"/>
</dbReference>
<sequence length="93" mass="10541">MRKGYPARLFNHSCNPNVYLYTGCKVQVGDDPVYLDALLKGYPARFLDHSCSPNVYLCTVIAEFHGEGTKPAEAQERIAACRDTTRELEREMQ</sequence>
<keyword evidence="2" id="KW-1185">Reference proteome</keyword>
<gene>
    <name evidence="1" type="ORF">Esi_0076_0093</name>
</gene>
<dbReference type="InterPro" id="IPR046341">
    <property type="entry name" value="SET_dom_sf"/>
</dbReference>
<reference evidence="1 2" key="1">
    <citation type="journal article" date="2010" name="Nature">
        <title>The Ectocarpus genome and the independent evolution of multicellularity in brown algae.</title>
        <authorList>
            <person name="Cock J.M."/>
            <person name="Sterck L."/>
            <person name="Rouze P."/>
            <person name="Scornet D."/>
            <person name="Allen A.E."/>
            <person name="Amoutzias G."/>
            <person name="Anthouard V."/>
            <person name="Artiguenave F."/>
            <person name="Aury J.M."/>
            <person name="Badger J.H."/>
            <person name="Beszteri B."/>
            <person name="Billiau K."/>
            <person name="Bonnet E."/>
            <person name="Bothwell J.H."/>
            <person name="Bowler C."/>
            <person name="Boyen C."/>
            <person name="Brownlee C."/>
            <person name="Carrano C.J."/>
            <person name="Charrier B."/>
            <person name="Cho G.Y."/>
            <person name="Coelho S.M."/>
            <person name="Collen J."/>
            <person name="Corre E."/>
            <person name="Da Silva C."/>
            <person name="Delage L."/>
            <person name="Delaroque N."/>
            <person name="Dittami S.M."/>
            <person name="Doulbeau S."/>
            <person name="Elias M."/>
            <person name="Farnham G."/>
            <person name="Gachon C.M."/>
            <person name="Gschloessl B."/>
            <person name="Heesch S."/>
            <person name="Jabbari K."/>
            <person name="Jubin C."/>
            <person name="Kawai H."/>
            <person name="Kimura K."/>
            <person name="Kloareg B."/>
            <person name="Kupper F.C."/>
            <person name="Lang D."/>
            <person name="Le Bail A."/>
            <person name="Leblanc C."/>
            <person name="Lerouge P."/>
            <person name="Lohr M."/>
            <person name="Lopez P.J."/>
            <person name="Martens C."/>
            <person name="Maumus F."/>
            <person name="Michel G."/>
            <person name="Miranda-Saavedra D."/>
            <person name="Morales J."/>
            <person name="Moreau H."/>
            <person name="Motomura T."/>
            <person name="Nagasato C."/>
            <person name="Napoli C.A."/>
            <person name="Nelson D.R."/>
            <person name="Nyvall-Collen P."/>
            <person name="Peters A.F."/>
            <person name="Pommier C."/>
            <person name="Potin P."/>
            <person name="Poulain J."/>
            <person name="Quesneville H."/>
            <person name="Read B."/>
            <person name="Rensing S.A."/>
            <person name="Ritter A."/>
            <person name="Rousvoal S."/>
            <person name="Samanta M."/>
            <person name="Samson G."/>
            <person name="Schroeder D.C."/>
            <person name="Segurens B."/>
            <person name="Strittmatter M."/>
            <person name="Tonon T."/>
            <person name="Tregear J.W."/>
            <person name="Valentin K."/>
            <person name="von Dassow P."/>
            <person name="Yamagishi T."/>
            <person name="Van de Peer Y."/>
            <person name="Wincker P."/>
        </authorList>
    </citation>
    <scope>NUCLEOTIDE SEQUENCE [LARGE SCALE GENOMIC DNA]</scope>
    <source>
        <strain evidence="2">Ec32 / CCAP1310/4</strain>
    </source>
</reference>
<proteinExistence type="predicted"/>
<dbReference type="Proteomes" id="UP000002630">
    <property type="component" value="Linkage Group LG10"/>
</dbReference>
<evidence type="ECO:0000313" key="1">
    <source>
        <dbReference type="EMBL" id="CBN75282.1"/>
    </source>
</evidence>